<keyword evidence="2" id="KW-1185">Reference proteome</keyword>
<geneLocation type="plasmid" evidence="1 2">
    <name>unnamed2</name>
</geneLocation>
<evidence type="ECO:0000313" key="2">
    <source>
        <dbReference type="Proteomes" id="UP000276417"/>
    </source>
</evidence>
<dbReference type="EMBL" id="CP034186">
    <property type="protein sequence ID" value="AZI45074.1"/>
    <property type="molecule type" value="Genomic_DNA"/>
</dbReference>
<reference evidence="1 2" key="1">
    <citation type="submission" date="2018-11" db="EMBL/GenBank/DDBJ databases">
        <title>Deinococcus shelandsis sp. nov., isolated from South Shetland Islands soil of Antarctica.</title>
        <authorList>
            <person name="Tian J."/>
        </authorList>
    </citation>
    <scope>NUCLEOTIDE SEQUENCE [LARGE SCALE GENOMIC DNA]</scope>
    <source>
        <strain evidence="1 2">S14-83T</strain>
        <plasmid evidence="1 2">unnamed2</plasmid>
    </source>
</reference>
<accession>A0A3G8YR96</accession>
<dbReference type="RefSeq" id="WP_124875326.1">
    <property type="nucleotide sequence ID" value="NZ_CP034186.1"/>
</dbReference>
<protein>
    <submittedName>
        <fullName evidence="1">Uncharacterized protein</fullName>
    </submittedName>
</protein>
<proteinExistence type="predicted"/>
<organism evidence="1 2">
    <name type="scientific">Deinococcus psychrotolerans</name>
    <dbReference type="NCBI Taxonomy" id="2489213"/>
    <lineage>
        <taxon>Bacteria</taxon>
        <taxon>Thermotogati</taxon>
        <taxon>Deinococcota</taxon>
        <taxon>Deinococci</taxon>
        <taxon>Deinococcales</taxon>
        <taxon>Deinococcaceae</taxon>
        <taxon>Deinococcus</taxon>
    </lineage>
</organism>
<gene>
    <name evidence="1" type="ORF">EHF33_19515</name>
</gene>
<evidence type="ECO:0000313" key="1">
    <source>
        <dbReference type="EMBL" id="AZI45074.1"/>
    </source>
</evidence>
<dbReference type="OrthoDB" id="55707at2"/>
<dbReference type="KEGG" id="dph:EHF33_19515"/>
<sequence length="475" mass="49484">MKRRVNELTDPDPLRAAGLQRVDKQRWTWRAAIYCSAVMSSVAGASGEVQVRYYSVSAAQSFLDAFSVQLKLQSPSSQTNSYAADLSLETPLQSLTGRYTSGRHTVQVQARRQVDFVQKSANLSGNLNYSYSPVLEASGLALSSFSAFYAYSGSQSPTQATTVHTGGLNFGVRISDALSGSLSGSGTLFDIKAGTFSSNQTSLTASGSLNYRQASTTASINPSLTFADGKTRWNVGLNARAALTGDLALSGYTNLSSSSPATTTADLDYDASKLLGQGTPKGKLSVGAAMTLTSPVFTVTGRVRTAPIPNLTLGGSVGYTPSTSALTYSAEASGKLGPIYLSANTSLSTQPGTAAAFSVSTSISAQAQPVYGSVSLGYRRQGESQSGYASGTFGYRQGSLDLGTTLALNAFSQGNLNTGTSSAAAGAWQILGTADFTAAYAVLKNIDVTGSVRYEQASTASSNHLRYGAGLRYRF</sequence>
<name>A0A3G8YR96_9DEIO</name>
<dbReference type="Proteomes" id="UP000276417">
    <property type="component" value="Plasmid unnamed2"/>
</dbReference>
<dbReference type="AlphaFoldDB" id="A0A3G8YR96"/>
<keyword evidence="1" id="KW-0614">Plasmid</keyword>